<comment type="subunit">
    <text evidence="8">Monomer.</text>
</comment>
<dbReference type="OrthoDB" id="9807503at2"/>
<dbReference type="InterPro" id="IPR020061">
    <property type="entry name" value="Glu_tRNA_lig_a-bdl"/>
</dbReference>
<dbReference type="InterPro" id="IPR000924">
    <property type="entry name" value="Glu/Gln-tRNA-synth"/>
</dbReference>
<evidence type="ECO:0000259" key="9">
    <source>
        <dbReference type="Pfam" id="PF00749"/>
    </source>
</evidence>
<comment type="catalytic activity">
    <reaction evidence="8">
        <text>tRNA(Glu) + L-glutamate + ATP = L-glutamyl-tRNA(Glu) + AMP + diphosphate</text>
        <dbReference type="Rhea" id="RHEA:23540"/>
        <dbReference type="Rhea" id="RHEA-COMP:9663"/>
        <dbReference type="Rhea" id="RHEA-COMP:9680"/>
        <dbReference type="ChEBI" id="CHEBI:29985"/>
        <dbReference type="ChEBI" id="CHEBI:30616"/>
        <dbReference type="ChEBI" id="CHEBI:33019"/>
        <dbReference type="ChEBI" id="CHEBI:78442"/>
        <dbReference type="ChEBI" id="CHEBI:78520"/>
        <dbReference type="ChEBI" id="CHEBI:456215"/>
        <dbReference type="EC" id="6.1.1.17"/>
    </reaction>
</comment>
<dbReference type="Pfam" id="PF19269">
    <property type="entry name" value="Anticodon_2"/>
    <property type="match status" value="1"/>
</dbReference>
<keyword evidence="2 8" id="KW-0963">Cytoplasm</keyword>
<dbReference type="GO" id="GO:0008270">
    <property type="term" value="F:zinc ion binding"/>
    <property type="evidence" value="ECO:0007669"/>
    <property type="project" value="InterPro"/>
</dbReference>
<keyword evidence="7 8" id="KW-0030">Aminoacyl-tRNA synthetase</keyword>
<dbReference type="STRING" id="1123380.SAMN02745199_0134"/>
<dbReference type="GO" id="GO:0004818">
    <property type="term" value="F:glutamate-tRNA ligase activity"/>
    <property type="evidence" value="ECO:0007669"/>
    <property type="project" value="UniProtKB-UniRule"/>
</dbReference>
<dbReference type="InterPro" id="IPR014729">
    <property type="entry name" value="Rossmann-like_a/b/a_fold"/>
</dbReference>
<evidence type="ECO:0000256" key="1">
    <source>
        <dbReference type="ARBA" id="ARBA00007894"/>
    </source>
</evidence>
<dbReference type="GO" id="GO:0006424">
    <property type="term" value="P:glutamyl-tRNA aminoacylation"/>
    <property type="evidence" value="ECO:0007669"/>
    <property type="project" value="UniProtKB-UniRule"/>
</dbReference>
<evidence type="ECO:0000256" key="5">
    <source>
        <dbReference type="ARBA" id="ARBA00022840"/>
    </source>
</evidence>
<dbReference type="InterPro" id="IPR004527">
    <property type="entry name" value="Glu-tRNA-ligase_bac/mito"/>
</dbReference>
<dbReference type="Gene3D" id="3.90.800.10">
    <property type="entry name" value="Glutamyl-tRNA Synthetase, Domain 3"/>
    <property type="match status" value="1"/>
</dbReference>
<gene>
    <name evidence="8" type="primary">gltX</name>
    <name evidence="11" type="ORF">SAMN02745199_0134</name>
</gene>
<dbReference type="PANTHER" id="PTHR43311">
    <property type="entry name" value="GLUTAMATE--TRNA LIGASE"/>
    <property type="match status" value="1"/>
</dbReference>
<dbReference type="EC" id="6.1.1.17" evidence="8"/>
<dbReference type="GO" id="GO:0000049">
    <property type="term" value="F:tRNA binding"/>
    <property type="evidence" value="ECO:0007669"/>
    <property type="project" value="InterPro"/>
</dbReference>
<dbReference type="PRINTS" id="PR00987">
    <property type="entry name" value="TRNASYNTHGLU"/>
</dbReference>
<evidence type="ECO:0000313" key="12">
    <source>
        <dbReference type="Proteomes" id="UP000242592"/>
    </source>
</evidence>
<dbReference type="Gene3D" id="1.10.8.70">
    <property type="entry name" value="Glutamate-tRNA synthetase, class I, anticodon-binding domain 1"/>
    <property type="match status" value="1"/>
</dbReference>
<accession>A0A1M5QT63</accession>
<evidence type="ECO:0000313" key="11">
    <source>
        <dbReference type="EMBL" id="SHH17317.1"/>
    </source>
</evidence>
<reference evidence="12" key="1">
    <citation type="submission" date="2016-11" db="EMBL/GenBank/DDBJ databases">
        <authorList>
            <person name="Varghese N."/>
            <person name="Submissions S."/>
        </authorList>
    </citation>
    <scope>NUCLEOTIDE SEQUENCE [LARGE SCALE GENOMIC DNA]</scope>
    <source>
        <strain evidence="12">DSM 15807</strain>
    </source>
</reference>
<dbReference type="SUPFAM" id="SSF52374">
    <property type="entry name" value="Nucleotidylyl transferase"/>
    <property type="match status" value="1"/>
</dbReference>
<dbReference type="HAMAP" id="MF_00022">
    <property type="entry name" value="Glu_tRNA_synth_type1"/>
    <property type="match status" value="1"/>
</dbReference>
<dbReference type="InterPro" id="IPR020058">
    <property type="entry name" value="Glu/Gln-tRNA-synth_Ib_cat-dom"/>
</dbReference>
<evidence type="ECO:0000259" key="10">
    <source>
        <dbReference type="Pfam" id="PF19269"/>
    </source>
</evidence>
<comment type="caution">
    <text evidence="8">Lacks conserved residue(s) required for the propagation of feature annotation.</text>
</comment>
<dbReference type="InterPro" id="IPR008925">
    <property type="entry name" value="aa_tRNA-synth_I_cd-bd_sf"/>
</dbReference>
<dbReference type="PROSITE" id="PS00178">
    <property type="entry name" value="AA_TRNA_LIGASE_I"/>
    <property type="match status" value="1"/>
</dbReference>
<comment type="similarity">
    <text evidence="1 8">Belongs to the class-I aminoacyl-tRNA synthetase family. Glutamate--tRNA ligase type 1 subfamily.</text>
</comment>
<organism evidence="11 12">
    <name type="scientific">Thermosipho atlanticus DSM 15807</name>
    <dbReference type="NCBI Taxonomy" id="1123380"/>
    <lineage>
        <taxon>Bacteria</taxon>
        <taxon>Thermotogati</taxon>
        <taxon>Thermotogota</taxon>
        <taxon>Thermotogae</taxon>
        <taxon>Thermotogales</taxon>
        <taxon>Fervidobacteriaceae</taxon>
        <taxon>Thermosipho</taxon>
    </lineage>
</organism>
<feature type="domain" description="Aminoacyl-tRNA synthetase class I anticodon-binding" evidence="10">
    <location>
        <begin position="313"/>
        <end position="455"/>
    </location>
</feature>
<evidence type="ECO:0000256" key="6">
    <source>
        <dbReference type="ARBA" id="ARBA00022917"/>
    </source>
</evidence>
<evidence type="ECO:0000256" key="3">
    <source>
        <dbReference type="ARBA" id="ARBA00022598"/>
    </source>
</evidence>
<protein>
    <recommendedName>
        <fullName evidence="8">Glutamate--tRNA ligase</fullName>
        <ecNumber evidence="8">6.1.1.17</ecNumber>
    </recommendedName>
    <alternativeName>
        <fullName evidence="8">Glutamyl-tRNA synthetase</fullName>
        <shortName evidence="8">GluRS</shortName>
    </alternativeName>
</protein>
<keyword evidence="6 8" id="KW-0648">Protein biosynthesis</keyword>
<dbReference type="Gene3D" id="3.40.50.620">
    <property type="entry name" value="HUPs"/>
    <property type="match status" value="1"/>
</dbReference>
<comment type="function">
    <text evidence="8">Catalyzes the attachment of glutamate to tRNA(Glu) in a two-step reaction: glutamate is first activated by ATP to form Glu-AMP and then transferred to the acceptor end of tRNA(Glu).</text>
</comment>
<evidence type="ECO:0000256" key="8">
    <source>
        <dbReference type="HAMAP-Rule" id="MF_00022"/>
    </source>
</evidence>
<evidence type="ECO:0000256" key="2">
    <source>
        <dbReference type="ARBA" id="ARBA00022490"/>
    </source>
</evidence>
<dbReference type="InterPro" id="IPR033910">
    <property type="entry name" value="GluRS_core"/>
</dbReference>
<dbReference type="Gene3D" id="1.10.1160.10">
    <property type="entry name" value="Glutamyl-trna Synthetase, Domain 2"/>
    <property type="match status" value="1"/>
</dbReference>
<evidence type="ECO:0000256" key="4">
    <source>
        <dbReference type="ARBA" id="ARBA00022741"/>
    </source>
</evidence>
<dbReference type="GO" id="GO:0005524">
    <property type="term" value="F:ATP binding"/>
    <property type="evidence" value="ECO:0007669"/>
    <property type="project" value="UniProtKB-UniRule"/>
</dbReference>
<dbReference type="PANTHER" id="PTHR43311:SF2">
    <property type="entry name" value="GLUTAMATE--TRNA LIGASE, MITOCHONDRIAL-RELATED"/>
    <property type="match status" value="1"/>
</dbReference>
<proteinExistence type="inferred from homology"/>
<keyword evidence="3 8" id="KW-0436">Ligase</keyword>
<dbReference type="NCBIfam" id="TIGR00464">
    <property type="entry name" value="gltX_bact"/>
    <property type="match status" value="1"/>
</dbReference>
<dbReference type="InterPro" id="IPR049940">
    <property type="entry name" value="GluQ/Sye"/>
</dbReference>
<dbReference type="GO" id="GO:0005829">
    <property type="term" value="C:cytosol"/>
    <property type="evidence" value="ECO:0007669"/>
    <property type="project" value="TreeGrafter"/>
</dbReference>
<dbReference type="Proteomes" id="UP000242592">
    <property type="component" value="Unassembled WGS sequence"/>
</dbReference>
<keyword evidence="12" id="KW-1185">Reference proteome</keyword>
<feature type="short sequence motif" description="'HIGH' region" evidence="8">
    <location>
        <begin position="8"/>
        <end position="18"/>
    </location>
</feature>
<comment type="subcellular location">
    <subcellularLocation>
        <location evidence="8">Cytoplasm</location>
    </subcellularLocation>
</comment>
<feature type="binding site" evidence="8">
    <location>
        <position position="233"/>
    </location>
    <ligand>
        <name>ATP</name>
        <dbReference type="ChEBI" id="CHEBI:30616"/>
    </ligand>
</feature>
<dbReference type="InterPro" id="IPR045462">
    <property type="entry name" value="aa-tRNA-synth_I_cd-bd"/>
</dbReference>
<dbReference type="EMBL" id="FQXN01000001">
    <property type="protein sequence ID" value="SHH17317.1"/>
    <property type="molecule type" value="Genomic_DNA"/>
</dbReference>
<dbReference type="SUPFAM" id="SSF48163">
    <property type="entry name" value="An anticodon-binding domain of class I aminoacyl-tRNA synthetases"/>
    <property type="match status" value="1"/>
</dbReference>
<keyword evidence="5 8" id="KW-0067">ATP-binding</keyword>
<dbReference type="Gene3D" id="1.10.10.350">
    <property type="match status" value="1"/>
</dbReference>
<feature type="short sequence motif" description="'KMSKS' region" evidence="8">
    <location>
        <begin position="230"/>
        <end position="234"/>
    </location>
</feature>
<sequence>MIRLRFAPSPTGYLHVGGARTALFNWLYAKKNNGKFIIRIEDTDTQRSSKIFEKMILDSLKWLGLDWDEGPDIGGEYGPYRQSERLAIYKEYAEKLISEKKAYYAVYDANNNEIEKSYVFPKEYLKKEYSIVIKFLVQKKGKTSFRDLLKGRMEFDNQYFDDFIIIKSNGFPTYNFAVVIDDHLMNITHVFRGEDHLSNTPKQIMIYNSFNWELPVFMHIPLILGNDRTPLSKRHGGTSINYFKENGYLSEALLNYLAILGWSVDEEVFNVFEKINDFDPSKITNKSVIFDYKKLTWINGQHLRKKPIKKLSEEFKNFLNINNILLPQLNSDYFENVIQICREKVNTLKQLLEFSQPFFWDNYEYEEEYIKKFLLKPGAEKILKLAIDNFSKANNFSIQNIEKILRSIASDLNIGTKKVFQTIRGAVLGKLVTPGLFESIHILGKDKTLKRLQKTLFLREKYEV</sequence>
<dbReference type="AlphaFoldDB" id="A0A1M5QT63"/>
<dbReference type="Pfam" id="PF00749">
    <property type="entry name" value="tRNA-synt_1c"/>
    <property type="match status" value="1"/>
</dbReference>
<dbReference type="InterPro" id="IPR020752">
    <property type="entry name" value="Glu-tRNA-synth_I_codon-bd_sub1"/>
</dbReference>
<keyword evidence="4 8" id="KW-0547">Nucleotide-binding</keyword>
<dbReference type="RefSeq" id="WP_073071017.1">
    <property type="nucleotide sequence ID" value="NZ_FQXN01000001.1"/>
</dbReference>
<feature type="domain" description="Glutamyl/glutaminyl-tRNA synthetase class Ib catalytic" evidence="9">
    <location>
        <begin position="2"/>
        <end position="297"/>
    </location>
</feature>
<evidence type="ECO:0000256" key="7">
    <source>
        <dbReference type="ARBA" id="ARBA00023146"/>
    </source>
</evidence>
<dbReference type="CDD" id="cd00808">
    <property type="entry name" value="GluRS_core"/>
    <property type="match status" value="1"/>
</dbReference>
<name>A0A1M5QT63_9BACT</name>
<dbReference type="InterPro" id="IPR020751">
    <property type="entry name" value="aa-tRNA-synth_I_codon-bd_sub2"/>
</dbReference>
<dbReference type="InterPro" id="IPR001412">
    <property type="entry name" value="aa-tRNA-synth_I_CS"/>
</dbReference>